<dbReference type="Pfam" id="PF12699">
    <property type="entry name" value="phiKZ_IP"/>
    <property type="match status" value="1"/>
</dbReference>
<dbReference type="EMBL" id="BK015789">
    <property type="protein sequence ID" value="DAE24940.1"/>
    <property type="molecule type" value="Genomic_DNA"/>
</dbReference>
<proteinExistence type="predicted"/>
<feature type="coiled-coil region" evidence="1">
    <location>
        <begin position="62"/>
        <end position="99"/>
    </location>
</feature>
<evidence type="ECO:0000256" key="2">
    <source>
        <dbReference type="SAM" id="MobiDB-lite"/>
    </source>
</evidence>
<evidence type="ECO:0000256" key="1">
    <source>
        <dbReference type="SAM" id="Coils"/>
    </source>
</evidence>
<accession>A0A8S5R1X8</accession>
<feature type="compositionally biased region" description="Basic and acidic residues" evidence="2">
    <location>
        <begin position="17"/>
        <end position="38"/>
    </location>
</feature>
<organism evidence="3">
    <name type="scientific">Myoviridae sp. ctxjh1</name>
    <dbReference type="NCBI Taxonomy" id="2826714"/>
    <lineage>
        <taxon>Viruses</taxon>
        <taxon>Duplodnaviria</taxon>
        <taxon>Heunggongvirae</taxon>
        <taxon>Uroviricota</taxon>
        <taxon>Caudoviricetes</taxon>
    </lineage>
</organism>
<reference evidence="3" key="1">
    <citation type="journal article" date="2021" name="Proc. Natl. Acad. Sci. U.S.A.">
        <title>A Catalog of Tens of Thousands of Viruses from Human Metagenomes Reveals Hidden Associations with Chronic Diseases.</title>
        <authorList>
            <person name="Tisza M.J."/>
            <person name="Buck C.B."/>
        </authorList>
    </citation>
    <scope>NUCLEOTIDE SEQUENCE</scope>
    <source>
        <strain evidence="3">Ctxjh1</strain>
    </source>
</reference>
<feature type="region of interest" description="Disordered" evidence="2">
    <location>
        <begin position="17"/>
        <end position="57"/>
    </location>
</feature>
<feature type="compositionally biased region" description="Acidic residues" evidence="2">
    <location>
        <begin position="39"/>
        <end position="57"/>
    </location>
</feature>
<evidence type="ECO:0000313" key="3">
    <source>
        <dbReference type="EMBL" id="DAE24940.1"/>
    </source>
</evidence>
<keyword evidence="1" id="KW-0175">Coiled coil</keyword>
<protein>
    <submittedName>
        <fullName evidence="3">Internal head protein</fullName>
    </submittedName>
</protein>
<name>A0A8S5R1X8_9CAUD</name>
<dbReference type="InterPro" id="IPR024413">
    <property type="entry name" value="Phage_phiKZ_Orf92_int-head"/>
</dbReference>
<sequence>MSILQDILSGDLDFARENDESVVEKVETETIEETKADDETPPEGYEEVETTTDEAGEETIESDDLETELLEVQDEVNTIEQAEAKVDEAEDAAIATEALLANLVYASGHGGLNYAHADAIRVSTESIVRSLGMDESDIPHLDFGRESFTSTSAVALSTETAMESVKNFFVKILDGILKGIAWIVDKGMALVTRLFSNFEKLQKRANAISTALARLPANAKPKKDTIKSAGIANALTIDGKVASGSECVGAIRSALDEITSGWQVKAISATALKEAKEAYASLDKEGKKELIVASLEAMGKELPFSSKGTELSKDAAAKRGIKLKDGEICRISDVLPRNKAVVTIVGQHSSKFEELQQPRTVSRVVSVKPASTESRDIEIKIPGKAEIANLLKGVTGLLRDLQKVKNGMEAALPAIKALKGEIWNLRKKYVAISKDARGGRGFIDNNRFVRGSINVVKASITNLREPGQSFLTYALFELKGLLDFANASVKAYAAGSGNLDYEPAKK</sequence>